<feature type="domain" description="Gcp-like" evidence="1">
    <location>
        <begin position="39"/>
        <end position="217"/>
    </location>
</feature>
<dbReference type="SUPFAM" id="SSF53067">
    <property type="entry name" value="Actin-like ATPase domain"/>
    <property type="match status" value="1"/>
</dbReference>
<keyword evidence="2" id="KW-0012">Acyltransferase</keyword>
<dbReference type="InterPro" id="IPR043129">
    <property type="entry name" value="ATPase_NBD"/>
</dbReference>
<dbReference type="PANTHER" id="PTHR11735">
    <property type="entry name" value="TRNA N6-ADENOSINE THREONYLCARBAMOYLTRANSFERASE"/>
    <property type="match status" value="1"/>
</dbReference>
<reference evidence="2 3" key="1">
    <citation type="submission" date="2021-11" db="EMBL/GenBank/DDBJ databases">
        <title>Draft genome sequence of Paenibacillus profundus YoMME, a new Gram-positive bacteria with exoelectrogenic properties.</title>
        <authorList>
            <person name="Hubenova Y."/>
            <person name="Hubenova E."/>
            <person name="Manasiev Y."/>
            <person name="Peykov S."/>
            <person name="Mitov M."/>
        </authorList>
    </citation>
    <scope>NUCLEOTIDE SEQUENCE [LARGE SCALE GENOMIC DNA]</scope>
    <source>
        <strain evidence="2 3">YoMME</strain>
    </source>
</reference>
<keyword evidence="2" id="KW-0808">Transferase</keyword>
<comment type="caution">
    <text evidence="2">The sequence shown here is derived from an EMBL/GenBank/DDBJ whole genome shotgun (WGS) entry which is preliminary data.</text>
</comment>
<dbReference type="Pfam" id="PF00814">
    <property type="entry name" value="TsaD"/>
    <property type="match status" value="1"/>
</dbReference>
<dbReference type="EC" id="2.3.1.234" evidence="2"/>
<keyword evidence="3" id="KW-1185">Reference proteome</keyword>
<proteinExistence type="predicted"/>
<dbReference type="Gene3D" id="3.30.420.40">
    <property type="match status" value="1"/>
</dbReference>
<dbReference type="GO" id="GO:0061711">
    <property type="term" value="F:tRNA N(6)-L-threonylcarbamoyladenine synthase activity"/>
    <property type="evidence" value="ECO:0007669"/>
    <property type="project" value="UniProtKB-EC"/>
</dbReference>
<dbReference type="EMBL" id="JAJNBZ010000003">
    <property type="protein sequence ID" value="MCE5168899.1"/>
    <property type="molecule type" value="Genomic_DNA"/>
</dbReference>
<dbReference type="InterPro" id="IPR000905">
    <property type="entry name" value="Gcp-like_dom"/>
</dbReference>
<evidence type="ECO:0000313" key="3">
    <source>
        <dbReference type="Proteomes" id="UP001199916"/>
    </source>
</evidence>
<protein>
    <submittedName>
        <fullName evidence="2">tRNA (Adenosine(37)-N6)-threonylcarbamoyltransferase complex dimerization subunit type 1 TsaB</fullName>
        <ecNumber evidence="2">2.3.1.234</ecNumber>
    </submittedName>
</protein>
<evidence type="ECO:0000259" key="1">
    <source>
        <dbReference type="Pfam" id="PF00814"/>
    </source>
</evidence>
<dbReference type="Proteomes" id="UP001199916">
    <property type="component" value="Unassembled WGS sequence"/>
</dbReference>
<dbReference type="PANTHER" id="PTHR11735:SF11">
    <property type="entry name" value="TRNA THREONYLCARBAMOYLADENOSINE BIOSYNTHESIS PROTEIN TSAB"/>
    <property type="match status" value="1"/>
</dbReference>
<sequence>MAEQQGIHNEQVLALDTATAMMTVALLRQEQVVCEHESQAERNHSIMLVPAIQSMMKEQGWTGNEVDLVTVGVGPGSYTGVRIAVTAAKTMAWAWRKPVIGVSSLHALALSGVELCCKERSQQCAGQGMTGDWIFPLMDARRGQVYTARFAARDRATENGCPYVQREQEDGIRLFSQLAEETEQALRESVGEQGTKLAHSVKRVWFVGEVDPQREAIEALQAQFGERIQAVACTMKSHWIGRLGLQAWHSGEWTDTHRIEPNYTQLAEAEAKLLAKEQAAARANK</sequence>
<dbReference type="CDD" id="cd24032">
    <property type="entry name" value="ASKHA_NBD_TsaB"/>
    <property type="match status" value="1"/>
</dbReference>
<dbReference type="InterPro" id="IPR022496">
    <property type="entry name" value="T6A_TsaB"/>
</dbReference>
<organism evidence="2 3">
    <name type="scientific">Paenibacillus profundus</name>
    <dbReference type="NCBI Taxonomy" id="1173085"/>
    <lineage>
        <taxon>Bacteria</taxon>
        <taxon>Bacillati</taxon>
        <taxon>Bacillota</taxon>
        <taxon>Bacilli</taxon>
        <taxon>Bacillales</taxon>
        <taxon>Paenibacillaceae</taxon>
        <taxon>Paenibacillus</taxon>
    </lineage>
</organism>
<gene>
    <name evidence="2" type="primary">tsaB</name>
    <name evidence="2" type="ORF">LQV63_06210</name>
</gene>
<accession>A0ABS8YCF2</accession>
<dbReference type="NCBIfam" id="TIGR03725">
    <property type="entry name" value="T6A_YeaZ"/>
    <property type="match status" value="1"/>
</dbReference>
<name>A0ABS8YCF2_9BACL</name>
<evidence type="ECO:0000313" key="2">
    <source>
        <dbReference type="EMBL" id="MCE5168899.1"/>
    </source>
</evidence>
<dbReference type="RefSeq" id="WP_233696040.1">
    <property type="nucleotide sequence ID" value="NZ_JAJNBZ010000003.1"/>
</dbReference>